<comment type="similarity">
    <text evidence="2 8">Belongs to the TFB5 family.</text>
</comment>
<dbReference type="PANTHER" id="PTHR28580">
    <property type="entry name" value="GENERAL TRANSCRIPTION FACTOR IIH SUBUNIT 5"/>
    <property type="match status" value="1"/>
</dbReference>
<dbReference type="SMART" id="SM01395">
    <property type="entry name" value="Tbf5"/>
    <property type="match status" value="1"/>
</dbReference>
<proteinExistence type="inferred from homology"/>
<comment type="caution">
    <text evidence="9">The sequence shown here is derived from an EMBL/GenBank/DDBJ whole genome shotgun (WGS) entry which is preliminary data.</text>
</comment>
<reference evidence="9" key="1">
    <citation type="journal article" date="2023" name="PhytoFront">
        <title>Draft Genome Resources of Seven Strains of Tilletia horrida, Causal Agent of Kernel Smut of Rice.</title>
        <authorList>
            <person name="Khanal S."/>
            <person name="Antony Babu S."/>
            <person name="Zhou X.G."/>
        </authorList>
    </citation>
    <scope>NUCLEOTIDE SEQUENCE</scope>
    <source>
        <strain evidence="9">TX3</strain>
    </source>
</reference>
<organism evidence="9 10">
    <name type="scientific">Tilletia horrida</name>
    <dbReference type="NCBI Taxonomy" id="155126"/>
    <lineage>
        <taxon>Eukaryota</taxon>
        <taxon>Fungi</taxon>
        <taxon>Dikarya</taxon>
        <taxon>Basidiomycota</taxon>
        <taxon>Ustilaginomycotina</taxon>
        <taxon>Exobasidiomycetes</taxon>
        <taxon>Tilletiales</taxon>
        <taxon>Tilletiaceae</taxon>
        <taxon>Tilletia</taxon>
    </lineage>
</organism>
<name>A0AAN6JKQ6_9BASI</name>
<evidence type="ECO:0000256" key="8">
    <source>
        <dbReference type="RuleBase" id="RU368032"/>
    </source>
</evidence>
<gene>
    <name evidence="9" type="ORF">OC842_002885</name>
</gene>
<comment type="subunit">
    <text evidence="8">Component of the 7-subunit TFIIH core complex.</text>
</comment>
<keyword evidence="5 8" id="KW-0804">Transcription</keyword>
<dbReference type="SUPFAM" id="SSF142897">
    <property type="entry name" value="TFB5-like"/>
    <property type="match status" value="1"/>
</dbReference>
<evidence type="ECO:0000256" key="2">
    <source>
        <dbReference type="ARBA" id="ARBA00007470"/>
    </source>
</evidence>
<keyword evidence="6 8" id="KW-0234">DNA repair</keyword>
<evidence type="ECO:0000256" key="5">
    <source>
        <dbReference type="ARBA" id="ARBA00023163"/>
    </source>
</evidence>
<keyword evidence="7 8" id="KW-0539">Nucleus</keyword>
<dbReference type="InterPro" id="IPR035935">
    <property type="entry name" value="TFB5-like_sf"/>
</dbReference>
<evidence type="ECO:0000256" key="7">
    <source>
        <dbReference type="ARBA" id="ARBA00023242"/>
    </source>
</evidence>
<dbReference type="AlphaFoldDB" id="A0AAN6JKQ6"/>
<keyword evidence="10" id="KW-1185">Reference proteome</keyword>
<accession>A0AAN6JKQ6</accession>
<dbReference type="Pfam" id="PF06331">
    <property type="entry name" value="Tfb5"/>
    <property type="match status" value="1"/>
</dbReference>
<dbReference type="PANTHER" id="PTHR28580:SF1">
    <property type="entry name" value="GENERAL TRANSCRIPTION FACTOR IIH SUBUNIT 5"/>
    <property type="match status" value="1"/>
</dbReference>
<evidence type="ECO:0000256" key="6">
    <source>
        <dbReference type="ARBA" id="ARBA00023204"/>
    </source>
</evidence>
<dbReference type="GO" id="GO:0006367">
    <property type="term" value="P:transcription initiation at RNA polymerase II promoter"/>
    <property type="evidence" value="ECO:0007669"/>
    <property type="project" value="UniProtKB-UniRule"/>
</dbReference>
<sequence>MTSDLELDDGDGDEVDGRQGAMKAIQGALLTCDPALKQLILHLEAESGQRFVLQDLDATHLFINPKYIDFIRENLNDELEKNTYTLEVS</sequence>
<dbReference type="GO" id="GO:0000439">
    <property type="term" value="C:transcription factor TFIIH core complex"/>
    <property type="evidence" value="ECO:0007669"/>
    <property type="project" value="UniProtKB-UniRule"/>
</dbReference>
<evidence type="ECO:0000256" key="3">
    <source>
        <dbReference type="ARBA" id="ARBA00022763"/>
    </source>
</evidence>
<comment type="function">
    <text evidence="8">In NER, TFIIH acts by opening DNA around the lesion to allow the excision of the damaged oligonucleotide and its replacement by a new DNA fragment. In transcription, TFIIH has an essential role in transcription initiation. When the pre-initiation complex (PIC) has been established, TFIIH is required for promoter opening and promoter escape.</text>
</comment>
<dbReference type="InterPro" id="IPR009400">
    <property type="entry name" value="TFIIH_TTDA/Tfb5"/>
</dbReference>
<dbReference type="GO" id="GO:0005675">
    <property type="term" value="C:transcription factor TFIIH holo complex"/>
    <property type="evidence" value="ECO:0007669"/>
    <property type="project" value="TreeGrafter"/>
</dbReference>
<comment type="subcellular location">
    <subcellularLocation>
        <location evidence="1 8">Nucleus</location>
    </subcellularLocation>
</comment>
<evidence type="ECO:0000256" key="1">
    <source>
        <dbReference type="ARBA" id="ARBA00004123"/>
    </source>
</evidence>
<dbReference type="Gene3D" id="3.30.70.1220">
    <property type="entry name" value="TFB5-like"/>
    <property type="match status" value="1"/>
</dbReference>
<keyword evidence="3 8" id="KW-0227">DNA damage</keyword>
<protein>
    <recommendedName>
        <fullName evidence="8">General transcription and DNA repair factor IIH subunit TFB5</fullName>
    </recommendedName>
</protein>
<dbReference type="GO" id="GO:0006294">
    <property type="term" value="P:nucleotide-excision repair, preincision complex assembly"/>
    <property type="evidence" value="ECO:0007669"/>
    <property type="project" value="TreeGrafter"/>
</dbReference>
<keyword evidence="4 8" id="KW-0805">Transcription regulation</keyword>
<dbReference type="Proteomes" id="UP001176521">
    <property type="component" value="Unassembled WGS sequence"/>
</dbReference>
<evidence type="ECO:0000256" key="4">
    <source>
        <dbReference type="ARBA" id="ARBA00023015"/>
    </source>
</evidence>
<evidence type="ECO:0000313" key="10">
    <source>
        <dbReference type="Proteomes" id="UP001176521"/>
    </source>
</evidence>
<evidence type="ECO:0000313" key="9">
    <source>
        <dbReference type="EMBL" id="KAK0533698.1"/>
    </source>
</evidence>
<dbReference type="EMBL" id="JAPDMQ010000132">
    <property type="protein sequence ID" value="KAK0533698.1"/>
    <property type="molecule type" value="Genomic_DNA"/>
</dbReference>